<comment type="similarity">
    <text evidence="1">Belongs to the PEP-utilizing enzyme family.</text>
</comment>
<feature type="domain" description="PEP-utilising enzyme mobile" evidence="4">
    <location>
        <begin position="106"/>
        <end position="176"/>
    </location>
</feature>
<dbReference type="PANTHER" id="PTHR43030">
    <property type="entry name" value="PHOSPHOENOLPYRUVATE SYNTHASE"/>
    <property type="match status" value="1"/>
</dbReference>
<dbReference type="SUPFAM" id="SSF52009">
    <property type="entry name" value="Phosphohistidine domain"/>
    <property type="match status" value="1"/>
</dbReference>
<keyword evidence="3" id="KW-0067">ATP-binding</keyword>
<dbReference type="AlphaFoldDB" id="A0A1F7VF40"/>
<evidence type="ECO:0000256" key="3">
    <source>
        <dbReference type="ARBA" id="ARBA00022840"/>
    </source>
</evidence>
<dbReference type="GO" id="GO:0005524">
    <property type="term" value="F:ATP binding"/>
    <property type="evidence" value="ECO:0007669"/>
    <property type="project" value="UniProtKB-KW"/>
</dbReference>
<protein>
    <recommendedName>
        <fullName evidence="4">PEP-utilising enzyme mobile domain-containing protein</fullName>
    </recommendedName>
</protein>
<dbReference type="Proteomes" id="UP000178264">
    <property type="component" value="Unassembled WGS sequence"/>
</dbReference>
<proteinExistence type="inferred from homology"/>
<dbReference type="InterPro" id="IPR036637">
    <property type="entry name" value="Phosphohistidine_dom_sf"/>
</dbReference>
<dbReference type="InterPro" id="IPR006319">
    <property type="entry name" value="PEP_synth"/>
</dbReference>
<name>A0A1F7VF40_9BACT</name>
<dbReference type="Pfam" id="PF00391">
    <property type="entry name" value="PEP-utilizers"/>
    <property type="match status" value="1"/>
</dbReference>
<dbReference type="PANTHER" id="PTHR43030:SF1">
    <property type="entry name" value="PHOSPHOENOLPYRUVATE SYNTHASE"/>
    <property type="match status" value="1"/>
</dbReference>
<dbReference type="Gene3D" id="3.50.30.10">
    <property type="entry name" value="Phosphohistidine domain"/>
    <property type="match status" value="1"/>
</dbReference>
<dbReference type="InterPro" id="IPR008279">
    <property type="entry name" value="PEP-util_enz_mobile_dom"/>
</dbReference>
<evidence type="ECO:0000313" key="5">
    <source>
        <dbReference type="EMBL" id="OGL88624.1"/>
    </source>
</evidence>
<keyword evidence="2" id="KW-0547">Nucleotide-binding</keyword>
<evidence type="ECO:0000313" key="6">
    <source>
        <dbReference type="Proteomes" id="UP000178264"/>
    </source>
</evidence>
<dbReference type="EMBL" id="MGER01000021">
    <property type="protein sequence ID" value="OGL88624.1"/>
    <property type="molecule type" value="Genomic_DNA"/>
</dbReference>
<evidence type="ECO:0000259" key="4">
    <source>
        <dbReference type="Pfam" id="PF00391"/>
    </source>
</evidence>
<evidence type="ECO:0000256" key="2">
    <source>
        <dbReference type="ARBA" id="ARBA00022741"/>
    </source>
</evidence>
<sequence>MIHPPYLAVRARTQMLVDKVMREDFHNRIQRWSAEHRWLYDKARLRNDQPLIKSCKAYFGIVATLMKKNIDTNDTNGELRGVGMGMGIISGTVRVVRNKKQFYAFKNREILVAEDTNPIYLPLMKKARVVITDRGGVTSHAATLAREFGIPAVIGTKVATKVLKTGDRVEVNTKTGTVKKL</sequence>
<comment type="caution">
    <text evidence="5">The sequence shown here is derived from an EMBL/GenBank/DDBJ whole genome shotgun (WGS) entry which is preliminary data.</text>
</comment>
<dbReference type="GO" id="GO:0008986">
    <property type="term" value="F:pyruvate, water dikinase activity"/>
    <property type="evidence" value="ECO:0007669"/>
    <property type="project" value="InterPro"/>
</dbReference>
<reference evidence="5 6" key="1">
    <citation type="journal article" date="2016" name="Nat. Commun.">
        <title>Thousands of microbial genomes shed light on interconnected biogeochemical processes in an aquifer system.</title>
        <authorList>
            <person name="Anantharaman K."/>
            <person name="Brown C.T."/>
            <person name="Hug L.A."/>
            <person name="Sharon I."/>
            <person name="Castelle C.J."/>
            <person name="Probst A.J."/>
            <person name="Thomas B.C."/>
            <person name="Singh A."/>
            <person name="Wilkins M.J."/>
            <person name="Karaoz U."/>
            <person name="Brodie E.L."/>
            <person name="Williams K.H."/>
            <person name="Hubbard S.S."/>
            <person name="Banfield J.F."/>
        </authorList>
    </citation>
    <scope>NUCLEOTIDE SEQUENCE [LARGE SCALE GENOMIC DNA]</scope>
</reference>
<evidence type="ECO:0000256" key="1">
    <source>
        <dbReference type="ARBA" id="ARBA00007837"/>
    </source>
</evidence>
<organism evidence="5 6">
    <name type="scientific">Candidatus Uhrbacteria bacterium RIFCSPLOWO2_02_FULL_49_11</name>
    <dbReference type="NCBI Taxonomy" id="1802409"/>
    <lineage>
        <taxon>Bacteria</taxon>
        <taxon>Candidatus Uhriibacteriota</taxon>
    </lineage>
</organism>
<gene>
    <name evidence="5" type="ORF">A3I42_02020</name>
</gene>
<accession>A0A1F7VF40</accession>